<dbReference type="Gene3D" id="3.40.50.720">
    <property type="entry name" value="NAD(P)-binding Rossmann-like Domain"/>
    <property type="match status" value="1"/>
</dbReference>
<sequence length="296" mass="32492">MKVLITGGTGLIGSALISSAVGFEFTVLTRSIAKAKSILPASVKYIDSLAKLHNLDGFDAVINLAGEPIIGKRWSEQQKDQICQSRWQTTEELVQLFAHSKMPPKVFISGSAIGVYGDRGDESLTEVSSIAERDFSTMLCQRWETIAKQAEPYTRVVLLRTGIVLSAQGGALAKMLLPFKCGLGGRISTGQQYMAWIHYRDHINAIHFLLNETNISGPVNLVAPNAEKNMVFTQVLAKTLHRMAIFPMPKIVLRVLLGEASSLLLDSQKVLPQTLLNRGFVFKFNKLKPALLDLVG</sequence>
<gene>
    <name evidence="4" type="ORF">AB4875_05005</name>
</gene>
<dbReference type="RefSeq" id="WP_368374954.1">
    <property type="nucleotide sequence ID" value="NZ_JBFRYB010000001.1"/>
</dbReference>
<dbReference type="InterPro" id="IPR010099">
    <property type="entry name" value="SDR39U1"/>
</dbReference>
<keyword evidence="5" id="KW-1185">Reference proteome</keyword>
<feature type="domain" description="DUF1731" evidence="3">
    <location>
        <begin position="248"/>
        <end position="294"/>
    </location>
</feature>
<organism evidence="4 5">
    <name type="scientific">Zhongshania arctica</name>
    <dbReference type="NCBI Taxonomy" id="3238302"/>
    <lineage>
        <taxon>Bacteria</taxon>
        <taxon>Pseudomonadati</taxon>
        <taxon>Pseudomonadota</taxon>
        <taxon>Gammaproteobacteria</taxon>
        <taxon>Cellvibrionales</taxon>
        <taxon>Spongiibacteraceae</taxon>
        <taxon>Zhongshania</taxon>
    </lineage>
</organism>
<protein>
    <submittedName>
        <fullName evidence="4">TIGR01777 family oxidoreductase</fullName>
    </submittedName>
</protein>
<dbReference type="SUPFAM" id="SSF51735">
    <property type="entry name" value="NAD(P)-binding Rossmann-fold domains"/>
    <property type="match status" value="1"/>
</dbReference>
<dbReference type="NCBIfam" id="TIGR01777">
    <property type="entry name" value="yfcH"/>
    <property type="match status" value="1"/>
</dbReference>
<dbReference type="PANTHER" id="PTHR11092:SF0">
    <property type="entry name" value="EPIMERASE FAMILY PROTEIN SDR39U1"/>
    <property type="match status" value="1"/>
</dbReference>
<dbReference type="InterPro" id="IPR013549">
    <property type="entry name" value="DUF1731"/>
</dbReference>
<proteinExistence type="inferred from homology"/>
<name>A0ABV3TTA5_9GAMM</name>
<dbReference type="InterPro" id="IPR036291">
    <property type="entry name" value="NAD(P)-bd_dom_sf"/>
</dbReference>
<evidence type="ECO:0000256" key="1">
    <source>
        <dbReference type="ARBA" id="ARBA00009353"/>
    </source>
</evidence>
<evidence type="ECO:0000259" key="2">
    <source>
        <dbReference type="Pfam" id="PF01370"/>
    </source>
</evidence>
<evidence type="ECO:0000313" key="5">
    <source>
        <dbReference type="Proteomes" id="UP001557484"/>
    </source>
</evidence>
<evidence type="ECO:0000259" key="3">
    <source>
        <dbReference type="Pfam" id="PF08338"/>
    </source>
</evidence>
<dbReference type="Pfam" id="PF01370">
    <property type="entry name" value="Epimerase"/>
    <property type="match status" value="1"/>
</dbReference>
<dbReference type="CDD" id="cd05242">
    <property type="entry name" value="SDR_a8"/>
    <property type="match status" value="1"/>
</dbReference>
<feature type="domain" description="NAD-dependent epimerase/dehydratase" evidence="2">
    <location>
        <begin position="3"/>
        <end position="212"/>
    </location>
</feature>
<dbReference type="PANTHER" id="PTHR11092">
    <property type="entry name" value="SUGAR NUCLEOTIDE EPIMERASE RELATED"/>
    <property type="match status" value="1"/>
</dbReference>
<dbReference type="Proteomes" id="UP001557484">
    <property type="component" value="Unassembled WGS sequence"/>
</dbReference>
<dbReference type="InterPro" id="IPR001509">
    <property type="entry name" value="Epimerase_deHydtase"/>
</dbReference>
<comment type="similarity">
    <text evidence="1">Belongs to the NAD(P)-dependent epimerase/dehydratase family. SDR39U1 subfamily.</text>
</comment>
<dbReference type="EMBL" id="JBFRYB010000001">
    <property type="protein sequence ID" value="MEX1664836.1"/>
    <property type="molecule type" value="Genomic_DNA"/>
</dbReference>
<comment type="caution">
    <text evidence="4">The sequence shown here is derived from an EMBL/GenBank/DDBJ whole genome shotgun (WGS) entry which is preliminary data.</text>
</comment>
<evidence type="ECO:0000313" key="4">
    <source>
        <dbReference type="EMBL" id="MEX1664836.1"/>
    </source>
</evidence>
<reference evidence="4 5" key="1">
    <citation type="journal article" date="2011" name="Int. J. Syst. Evol. Microbiol.">
        <title>Zhongshania antarctica gen. nov., sp. nov. and Zhongshania guokunii sp. nov., gammaproteobacteria respectively isolated from coastal attached (fast) ice and surface seawater of the Antarctic.</title>
        <authorList>
            <person name="Li H.J."/>
            <person name="Zhang X.Y."/>
            <person name="Chen C.X."/>
            <person name="Zhang Y.J."/>
            <person name="Gao Z.M."/>
            <person name="Yu Y."/>
            <person name="Chen X.L."/>
            <person name="Chen B."/>
            <person name="Zhang Y.Z."/>
        </authorList>
    </citation>
    <scope>NUCLEOTIDE SEQUENCE [LARGE SCALE GENOMIC DNA]</scope>
    <source>
        <strain evidence="4 5">R06B22</strain>
    </source>
</reference>
<accession>A0ABV3TTA5</accession>
<dbReference type="Pfam" id="PF08338">
    <property type="entry name" value="DUF1731"/>
    <property type="match status" value="1"/>
</dbReference>